<evidence type="ECO:0000313" key="4">
    <source>
        <dbReference type="EMBL" id="PIE62468.1"/>
    </source>
</evidence>
<dbReference type="PANTHER" id="PTHR38730">
    <property type="entry name" value="SLL7028 PROTEIN"/>
    <property type="match status" value="1"/>
</dbReference>
<evidence type="ECO:0000259" key="2">
    <source>
        <dbReference type="Pfam" id="PF09967"/>
    </source>
</evidence>
<organism evidence="4 5">
    <name type="scientific">Desulfobacter postgatei</name>
    <dbReference type="NCBI Taxonomy" id="2293"/>
    <lineage>
        <taxon>Bacteria</taxon>
        <taxon>Pseudomonadati</taxon>
        <taxon>Thermodesulfobacteriota</taxon>
        <taxon>Desulfobacteria</taxon>
        <taxon>Desulfobacterales</taxon>
        <taxon>Desulfobacteraceae</taxon>
        <taxon>Desulfobacter</taxon>
    </lineage>
</organism>
<feature type="domain" description="VWA-like" evidence="2">
    <location>
        <begin position="279"/>
        <end position="403"/>
    </location>
</feature>
<gene>
    <name evidence="4" type="ORF">CSA25_05020</name>
</gene>
<name>A0A2G6MQU1_9BACT</name>
<accession>A0A2G6MQU1</accession>
<dbReference type="AlphaFoldDB" id="A0A2G6MQU1"/>
<evidence type="ECO:0000259" key="3">
    <source>
        <dbReference type="Pfam" id="PF13203"/>
    </source>
</evidence>
<dbReference type="Pfam" id="PF09967">
    <property type="entry name" value="DUF2201"/>
    <property type="match status" value="1"/>
</dbReference>
<feature type="compositionally biased region" description="Acidic residues" evidence="1">
    <location>
        <begin position="120"/>
        <end position="132"/>
    </location>
</feature>
<dbReference type="EMBL" id="PDTI01000042">
    <property type="protein sequence ID" value="PIE62468.1"/>
    <property type="molecule type" value="Genomic_DNA"/>
</dbReference>
<evidence type="ECO:0000313" key="5">
    <source>
        <dbReference type="Proteomes" id="UP000231203"/>
    </source>
</evidence>
<feature type="region of interest" description="Disordered" evidence="1">
    <location>
        <begin position="120"/>
        <end position="200"/>
    </location>
</feature>
<reference evidence="4 5" key="1">
    <citation type="submission" date="2017-10" db="EMBL/GenBank/DDBJ databases">
        <title>Novel microbial diversity and functional potential in the marine mammal oral microbiome.</title>
        <authorList>
            <person name="Dudek N.K."/>
            <person name="Sun C.L."/>
            <person name="Burstein D."/>
            <person name="Kantor R.S."/>
            <person name="Aliaga Goltsman D.S."/>
            <person name="Bik E.M."/>
            <person name="Thomas B.C."/>
            <person name="Banfield J.F."/>
            <person name="Relman D.A."/>
        </authorList>
    </citation>
    <scope>NUCLEOTIDE SEQUENCE [LARGE SCALE GENOMIC DNA]</scope>
    <source>
        <strain evidence="4">DOLJORAL78_47_202</strain>
    </source>
</reference>
<proteinExistence type="predicted"/>
<feature type="domain" description="Putative metallopeptidase" evidence="3">
    <location>
        <begin position="1"/>
        <end position="271"/>
    </location>
</feature>
<dbReference type="PANTHER" id="PTHR38730:SF1">
    <property type="entry name" value="SLL7028 PROTEIN"/>
    <property type="match status" value="1"/>
</dbReference>
<dbReference type="Pfam" id="PF13203">
    <property type="entry name" value="DUF2201_N"/>
    <property type="match status" value="1"/>
</dbReference>
<sequence length="411" mass="45916">MVLTHPFFASLAMRLTLKEDRTCRTAWTDGKTFGYNPDYINILPREKLVGLSAHTVMHPACNHHLRRKDKDPEIWNKACDYVINPILLDAGLVLPDGFLWDEAYIGKTAEQVYTCLVQGEGEEESKGEESNEPDPSAEKNGQEEQKEEDTQSAPTDDQENSVKKDPDPDDNMDPGGTGEVRDGSAPEQKTFSEQNDSDTDWDQALIQAASNARSMGSLPKGVDILVKERFSPTLPWSSLLSRFIQQSANHDYTWTRPNRRYLHQDLYFPSLVSDQLPQLVLAVDTSGSIKPTELERFGAELKAILSMNPSLVHLVYADMAITGYEMLSTQDLDLSFAPKGGGGTDFTVVFEFIEGQGINPFCLLFFTDMECQRFPSFTPAYPVLWIRTGHGGFTPPFGEIIDMLPDCDDVA</sequence>
<protein>
    <recommendedName>
        <fullName evidence="6">VWA-like domain-containing protein</fullName>
    </recommendedName>
</protein>
<comment type="caution">
    <text evidence="4">The sequence shown here is derived from an EMBL/GenBank/DDBJ whole genome shotgun (WGS) entry which is preliminary data.</text>
</comment>
<dbReference type="InterPro" id="IPR025154">
    <property type="entry name" value="Put_metallopeptidase_dom"/>
</dbReference>
<dbReference type="Proteomes" id="UP000231203">
    <property type="component" value="Unassembled WGS sequence"/>
</dbReference>
<evidence type="ECO:0000256" key="1">
    <source>
        <dbReference type="SAM" id="MobiDB-lite"/>
    </source>
</evidence>
<dbReference type="InterPro" id="IPR018698">
    <property type="entry name" value="VWA-like_dom"/>
</dbReference>
<evidence type="ECO:0008006" key="6">
    <source>
        <dbReference type="Google" id="ProtNLM"/>
    </source>
</evidence>